<dbReference type="GO" id="GO:0005634">
    <property type="term" value="C:nucleus"/>
    <property type="evidence" value="ECO:0007669"/>
    <property type="project" value="UniProtKB-SubCell"/>
</dbReference>
<dbReference type="SUPFAM" id="SSF57667">
    <property type="entry name" value="beta-beta-alpha zinc fingers"/>
    <property type="match status" value="1"/>
</dbReference>
<dbReference type="AlphaFoldDB" id="A0A232F0I3"/>
<reference evidence="10 11" key="1">
    <citation type="journal article" date="2017" name="Curr. Biol.">
        <title>The Evolution of Venom by Co-option of Single-Copy Genes.</title>
        <authorList>
            <person name="Martinson E.O."/>
            <person name="Mrinalini"/>
            <person name="Kelkar Y.D."/>
            <person name="Chang C.H."/>
            <person name="Werren J.H."/>
        </authorList>
    </citation>
    <scope>NUCLEOTIDE SEQUENCE [LARGE SCALE GENOMIC DNA]</scope>
    <source>
        <strain evidence="10 11">Alberta</strain>
        <tissue evidence="10">Whole body</tissue>
    </source>
</reference>
<dbReference type="SMART" id="SM00338">
    <property type="entry name" value="BRLZ"/>
    <property type="match status" value="1"/>
</dbReference>
<feature type="domain" description="BZIP" evidence="9">
    <location>
        <begin position="349"/>
        <end position="412"/>
    </location>
</feature>
<keyword evidence="6" id="KW-0175">Coiled coil</keyword>
<feature type="compositionally biased region" description="Polar residues" evidence="7">
    <location>
        <begin position="341"/>
        <end position="351"/>
    </location>
</feature>
<organism evidence="10 11">
    <name type="scientific">Trichomalopsis sarcophagae</name>
    <dbReference type="NCBI Taxonomy" id="543379"/>
    <lineage>
        <taxon>Eukaryota</taxon>
        <taxon>Metazoa</taxon>
        <taxon>Ecdysozoa</taxon>
        <taxon>Arthropoda</taxon>
        <taxon>Hexapoda</taxon>
        <taxon>Insecta</taxon>
        <taxon>Pterygota</taxon>
        <taxon>Neoptera</taxon>
        <taxon>Endopterygota</taxon>
        <taxon>Hymenoptera</taxon>
        <taxon>Apocrita</taxon>
        <taxon>Proctotrupomorpha</taxon>
        <taxon>Chalcidoidea</taxon>
        <taxon>Pteromalidae</taxon>
        <taxon>Pteromalinae</taxon>
        <taxon>Trichomalopsis</taxon>
    </lineage>
</organism>
<feature type="coiled-coil region" evidence="6">
    <location>
        <begin position="374"/>
        <end position="408"/>
    </location>
</feature>
<name>A0A232F0I3_9HYME</name>
<dbReference type="InterPro" id="IPR013087">
    <property type="entry name" value="Znf_C2H2_type"/>
</dbReference>
<dbReference type="InterPro" id="IPR036236">
    <property type="entry name" value="Znf_C2H2_sf"/>
</dbReference>
<evidence type="ECO:0008006" key="12">
    <source>
        <dbReference type="Google" id="ProtNLM"/>
    </source>
</evidence>
<dbReference type="InterPro" id="IPR046347">
    <property type="entry name" value="bZIP_sf"/>
</dbReference>
<evidence type="ECO:0000256" key="2">
    <source>
        <dbReference type="ARBA" id="ARBA00023015"/>
    </source>
</evidence>
<dbReference type="EMBL" id="NNAY01001378">
    <property type="protein sequence ID" value="OXU24174.1"/>
    <property type="molecule type" value="Genomic_DNA"/>
</dbReference>
<keyword evidence="5" id="KW-0479">Metal-binding</keyword>
<evidence type="ECO:0000256" key="5">
    <source>
        <dbReference type="PROSITE-ProRule" id="PRU00042"/>
    </source>
</evidence>
<dbReference type="Gene3D" id="3.30.160.60">
    <property type="entry name" value="Classic Zinc Finger"/>
    <property type="match status" value="1"/>
</dbReference>
<feature type="region of interest" description="Disordered" evidence="7">
    <location>
        <begin position="321"/>
        <end position="367"/>
    </location>
</feature>
<dbReference type="OrthoDB" id="295274at2759"/>
<dbReference type="SMART" id="SM00355">
    <property type="entry name" value="ZnF_C2H2"/>
    <property type="match status" value="1"/>
</dbReference>
<keyword evidence="5" id="KW-0862">Zinc</keyword>
<dbReference type="PROSITE" id="PS50157">
    <property type="entry name" value="ZINC_FINGER_C2H2_2"/>
    <property type="match status" value="1"/>
</dbReference>
<dbReference type="InterPro" id="IPR051027">
    <property type="entry name" value="bZIP_transcription_factors"/>
</dbReference>
<dbReference type="PANTHER" id="PTHR19304">
    <property type="entry name" value="CYCLIC-AMP RESPONSE ELEMENT BINDING PROTEIN"/>
    <property type="match status" value="1"/>
</dbReference>
<dbReference type="SUPFAM" id="SSF57959">
    <property type="entry name" value="Leucine zipper domain"/>
    <property type="match status" value="1"/>
</dbReference>
<dbReference type="Gene3D" id="1.20.5.170">
    <property type="match status" value="1"/>
</dbReference>
<feature type="compositionally biased region" description="Low complexity" evidence="7">
    <location>
        <begin position="326"/>
        <end position="340"/>
    </location>
</feature>
<dbReference type="PROSITE" id="PS00028">
    <property type="entry name" value="ZINC_FINGER_C2H2_1"/>
    <property type="match status" value="1"/>
</dbReference>
<proteinExistence type="predicted"/>
<evidence type="ECO:0000256" key="3">
    <source>
        <dbReference type="ARBA" id="ARBA00023163"/>
    </source>
</evidence>
<evidence type="ECO:0000256" key="6">
    <source>
        <dbReference type="SAM" id="Coils"/>
    </source>
</evidence>
<dbReference type="Pfam" id="PF07716">
    <property type="entry name" value="bZIP_2"/>
    <property type="match status" value="1"/>
</dbReference>
<comment type="subcellular location">
    <subcellularLocation>
        <location evidence="1">Nucleus</location>
    </subcellularLocation>
</comment>
<dbReference type="Proteomes" id="UP000215335">
    <property type="component" value="Unassembled WGS sequence"/>
</dbReference>
<evidence type="ECO:0000256" key="4">
    <source>
        <dbReference type="ARBA" id="ARBA00023242"/>
    </source>
</evidence>
<feature type="domain" description="C2H2-type" evidence="8">
    <location>
        <begin position="8"/>
        <end position="32"/>
    </location>
</feature>
<accession>A0A232F0I3</accession>
<dbReference type="CDD" id="cd14687">
    <property type="entry name" value="bZIP_ATF2"/>
    <property type="match status" value="1"/>
</dbReference>
<keyword evidence="4" id="KW-0539">Nucleus</keyword>
<sequence length="548" mass="59979">MNDSEKPFACTTEGCNMSFVNEDHLTVHKKKHDMMLNLGINNKSNLFIADQTPTPTRFIRNCEEVGLFQDLQHENPFDETFRRAVEAGKIGVLTASEIDHNDDLHTPNVFPHIMEESITAISSRNEVTRSETLKVSEDLNTPNILPHIEEASHRTSSTTVSAMNHQVTKLVTKSFTESSTIIQTVTSEEITLEDEMKISKEGSINIANESKENTAIHTISDSSSDNSCAIKSETNFPIGGAEMQLLLKTQDGKVLRFLAAPIVETHVDSSNPHDKEDCTGKVKVKANDCDKSYASKIIQSQKLSAAKLKLKQALTKNGAVPETKIIRNNQNENRNIKSSNEQSNSDTSNPKKQAILERNRASSMRSRAKRKAWIQELQHSLKMSNETNANLQDQVKSLQAQVAKLKTLLLAHKECPVTKAMETGNGVVVGSKVLTIKPNEMKQVAVITGSAKSTKRSSTEKPIVPKKKPVIVSALKNPIILPKSHAAANTITLHGTESIKSIPTISIVTPYVANAQNGNAILKIPIITDAVSLSSTINQNAASKTTGT</sequence>
<keyword evidence="11" id="KW-1185">Reference proteome</keyword>
<dbReference type="GO" id="GO:0003700">
    <property type="term" value="F:DNA-binding transcription factor activity"/>
    <property type="evidence" value="ECO:0007669"/>
    <property type="project" value="InterPro"/>
</dbReference>
<dbReference type="STRING" id="543379.A0A232F0I3"/>
<evidence type="ECO:0000256" key="1">
    <source>
        <dbReference type="ARBA" id="ARBA00004123"/>
    </source>
</evidence>
<evidence type="ECO:0000259" key="9">
    <source>
        <dbReference type="PROSITE" id="PS50217"/>
    </source>
</evidence>
<keyword evidence="3" id="KW-0804">Transcription</keyword>
<protein>
    <recommendedName>
        <fullName evidence="12">Cyclic AMP-dependent transcription factor ATF-2</fullName>
    </recommendedName>
</protein>
<evidence type="ECO:0000259" key="8">
    <source>
        <dbReference type="PROSITE" id="PS50157"/>
    </source>
</evidence>
<evidence type="ECO:0000313" key="10">
    <source>
        <dbReference type="EMBL" id="OXU24174.1"/>
    </source>
</evidence>
<evidence type="ECO:0000256" key="7">
    <source>
        <dbReference type="SAM" id="MobiDB-lite"/>
    </source>
</evidence>
<dbReference type="GO" id="GO:0008270">
    <property type="term" value="F:zinc ion binding"/>
    <property type="evidence" value="ECO:0007669"/>
    <property type="project" value="UniProtKB-KW"/>
</dbReference>
<gene>
    <name evidence="10" type="ORF">TSAR_005217</name>
</gene>
<keyword evidence="5" id="KW-0863">Zinc-finger</keyword>
<dbReference type="InterPro" id="IPR004827">
    <property type="entry name" value="bZIP"/>
</dbReference>
<dbReference type="PROSITE" id="PS50217">
    <property type="entry name" value="BZIP"/>
    <property type="match status" value="1"/>
</dbReference>
<comment type="caution">
    <text evidence="10">The sequence shown here is derived from an EMBL/GenBank/DDBJ whole genome shotgun (WGS) entry which is preliminary data.</text>
</comment>
<evidence type="ECO:0000313" key="11">
    <source>
        <dbReference type="Proteomes" id="UP000215335"/>
    </source>
</evidence>
<keyword evidence="2" id="KW-0805">Transcription regulation</keyword>